<dbReference type="RefSeq" id="WP_181406959.1">
    <property type="nucleotide sequence ID" value="NZ_CP062699.1"/>
</dbReference>
<organism evidence="1 2">
    <name type="scientific">Pseudomonas taiwanensis</name>
    <dbReference type="NCBI Taxonomy" id="470150"/>
    <lineage>
        <taxon>Bacteria</taxon>
        <taxon>Pseudomonadati</taxon>
        <taxon>Pseudomonadota</taxon>
        <taxon>Gammaproteobacteria</taxon>
        <taxon>Pseudomonadales</taxon>
        <taxon>Pseudomonadaceae</taxon>
        <taxon>Pseudomonas</taxon>
    </lineage>
</organism>
<sequence>MQAKVVETGLPYVYIAGNHDWHYEGMPGNAVDLRREWSEKRLKPLHQGANPLMATHDVQGIRFIVIDDSTNEILPEQLAYYTRQTAFDGPIVLVMHIPLYVPSRPITFSCGNPHWGAANDTLYTLERRSKWPAKPSEVSMEFHRRVFATPNLVGILAGHIHTQLMNVFKGIPQFVAPPNLPGGYLDVRFEPR</sequence>
<dbReference type="SUPFAM" id="SSF56300">
    <property type="entry name" value="Metallo-dependent phosphatases"/>
    <property type="match status" value="1"/>
</dbReference>
<evidence type="ECO:0000313" key="1">
    <source>
        <dbReference type="EMBL" id="QOJ88864.1"/>
    </source>
</evidence>
<accession>A0A7L9G903</accession>
<dbReference type="AlphaFoldDB" id="A0A7L9G903"/>
<protein>
    <submittedName>
        <fullName evidence="1">Metallophosphoesterase</fullName>
    </submittedName>
</protein>
<dbReference type="Gene3D" id="3.60.21.10">
    <property type="match status" value="1"/>
</dbReference>
<dbReference type="Proteomes" id="UP000593847">
    <property type="component" value="Chromosome"/>
</dbReference>
<reference evidence="1" key="1">
    <citation type="submission" date="2020-09" db="EMBL/GenBank/DDBJ databases">
        <title>Complete genome sequence of Pseudomonas taiwanensis CC, a plant growth-promoting and biotite-weathering strain.</title>
        <authorList>
            <person name="Cheng C."/>
        </authorList>
    </citation>
    <scope>NUCLEOTIDE SEQUENCE [LARGE SCALE GENOMIC DNA]</scope>
    <source>
        <strain evidence="1">WRS8</strain>
    </source>
</reference>
<dbReference type="EMBL" id="CP062699">
    <property type="protein sequence ID" value="QOJ88864.1"/>
    <property type="molecule type" value="Genomic_DNA"/>
</dbReference>
<proteinExistence type="predicted"/>
<dbReference type="InterPro" id="IPR029052">
    <property type="entry name" value="Metallo-depent_PP-like"/>
</dbReference>
<evidence type="ECO:0000313" key="2">
    <source>
        <dbReference type="Proteomes" id="UP000593847"/>
    </source>
</evidence>
<dbReference type="KEGG" id="ptai:ICN73_13165"/>
<gene>
    <name evidence="1" type="ORF">ICN73_13165</name>
</gene>
<keyword evidence="2" id="KW-1185">Reference proteome</keyword>
<name>A0A7L9G903_9PSED</name>